<accession>A0A4C1VIU0</accession>
<proteinExistence type="predicted"/>
<gene>
    <name evidence="1" type="ORF">EVAR_95400_1</name>
</gene>
<comment type="caution">
    <text evidence="1">The sequence shown here is derived from an EMBL/GenBank/DDBJ whole genome shotgun (WGS) entry which is preliminary data.</text>
</comment>
<keyword evidence="2" id="KW-1185">Reference proteome</keyword>
<sequence length="121" mass="13548">MWLREVPTSVGHRPKQYENYATADASMRRPTTKARGGGPWVGWGRCAWAAVAGLVDGRLEMRAPDRYRQTQHAQCAGRAATPPAQHDAPRAHSYPKGNVYLYKPFVTEYLAVPRFPIAIEL</sequence>
<dbReference type="Proteomes" id="UP000299102">
    <property type="component" value="Unassembled WGS sequence"/>
</dbReference>
<organism evidence="1 2">
    <name type="scientific">Eumeta variegata</name>
    <name type="common">Bagworm moth</name>
    <name type="synonym">Eumeta japonica</name>
    <dbReference type="NCBI Taxonomy" id="151549"/>
    <lineage>
        <taxon>Eukaryota</taxon>
        <taxon>Metazoa</taxon>
        <taxon>Ecdysozoa</taxon>
        <taxon>Arthropoda</taxon>
        <taxon>Hexapoda</taxon>
        <taxon>Insecta</taxon>
        <taxon>Pterygota</taxon>
        <taxon>Neoptera</taxon>
        <taxon>Endopterygota</taxon>
        <taxon>Lepidoptera</taxon>
        <taxon>Glossata</taxon>
        <taxon>Ditrysia</taxon>
        <taxon>Tineoidea</taxon>
        <taxon>Psychidae</taxon>
        <taxon>Oiketicinae</taxon>
        <taxon>Eumeta</taxon>
    </lineage>
</organism>
<dbReference type="EMBL" id="BGZK01000350">
    <property type="protein sequence ID" value="GBP38500.1"/>
    <property type="molecule type" value="Genomic_DNA"/>
</dbReference>
<name>A0A4C1VIU0_EUMVA</name>
<reference evidence="1 2" key="1">
    <citation type="journal article" date="2019" name="Commun. Biol.">
        <title>The bagworm genome reveals a unique fibroin gene that provides high tensile strength.</title>
        <authorList>
            <person name="Kono N."/>
            <person name="Nakamura H."/>
            <person name="Ohtoshi R."/>
            <person name="Tomita M."/>
            <person name="Numata K."/>
            <person name="Arakawa K."/>
        </authorList>
    </citation>
    <scope>NUCLEOTIDE SEQUENCE [LARGE SCALE GENOMIC DNA]</scope>
</reference>
<evidence type="ECO:0000313" key="1">
    <source>
        <dbReference type="EMBL" id="GBP38500.1"/>
    </source>
</evidence>
<dbReference type="AlphaFoldDB" id="A0A4C1VIU0"/>
<evidence type="ECO:0000313" key="2">
    <source>
        <dbReference type="Proteomes" id="UP000299102"/>
    </source>
</evidence>
<protein>
    <submittedName>
        <fullName evidence="1">Uncharacterized protein</fullName>
    </submittedName>
</protein>